<name>A0AAE7RYR0_9CAUD</name>
<accession>A0AAE7RYR0</accession>
<dbReference type="EMBL" id="MZ130498">
    <property type="protein sequence ID" value="QWM91245.1"/>
    <property type="molecule type" value="Genomic_DNA"/>
</dbReference>
<dbReference type="GeneID" id="75687696"/>
<gene>
    <name evidence="1" type="primary">gp_77067</name>
</gene>
<protein>
    <submittedName>
        <fullName evidence="1">Uncharacterized protein</fullName>
    </submittedName>
</protein>
<dbReference type="KEGG" id="vg:75687696"/>
<dbReference type="Proteomes" id="UP000828042">
    <property type="component" value="Segment"/>
</dbReference>
<sequence length="153" mass="17468">MKKTPRVDRYDPIIYPRKLWVTGDVIGLNKIFKFNKLDNTKEECISAYDELVEEYNTTKDGWLTCPVTHKATGEYGALVIIMDSSIEAGGEAHEAVHVADYIFDELGMYTQSFANHNEQYAYLVGWVAGCISKTLVNIKREYDTRRESDDVEA</sequence>
<reference evidence="1 2" key="1">
    <citation type="submission" date="2021-04" db="EMBL/GenBank/DDBJ databases">
        <authorList>
            <person name="Shkoporov A.N."/>
            <person name="Stockdale S.R."/>
            <person name="Guerin E."/>
            <person name="Ross R.P."/>
            <person name="Hill C."/>
        </authorList>
    </citation>
    <scope>NUCLEOTIDE SEQUENCE [LARGE SCALE GENOMIC DNA]</scope>
    <source>
        <strain evidence="2">cr16_1</strain>
    </source>
</reference>
<dbReference type="RefSeq" id="YP_010510185.1">
    <property type="nucleotide sequence ID" value="NC_067216.1"/>
</dbReference>
<evidence type="ECO:0000313" key="2">
    <source>
        <dbReference type="Proteomes" id="UP000828042"/>
    </source>
</evidence>
<proteinExistence type="predicted"/>
<keyword evidence="2" id="KW-1185">Reference proteome</keyword>
<organism evidence="1 2">
    <name type="scientific">uncultured phage cr16_1</name>
    <dbReference type="NCBI Taxonomy" id="2986414"/>
    <lineage>
        <taxon>Viruses</taxon>
        <taxon>Duplodnaviria</taxon>
        <taxon>Heunggongvirae</taxon>
        <taxon>Uroviricota</taxon>
        <taxon>Caudoviricetes</taxon>
        <taxon>Crassvirales</taxon>
        <taxon>Suoliviridae</taxon>
        <taxon>Loutivirinae</taxon>
        <taxon>Buchavirus</taxon>
        <taxon>Buchavirus hiberniae</taxon>
    </lineage>
</organism>
<evidence type="ECO:0000313" key="1">
    <source>
        <dbReference type="EMBL" id="QWM91245.1"/>
    </source>
</evidence>